<feature type="non-terminal residue" evidence="1">
    <location>
        <position position="82"/>
    </location>
</feature>
<dbReference type="EMBL" id="CAJVQC010039840">
    <property type="protein sequence ID" value="CAG8769469.1"/>
    <property type="molecule type" value="Genomic_DNA"/>
</dbReference>
<keyword evidence="2" id="KW-1185">Reference proteome</keyword>
<dbReference type="Proteomes" id="UP000789920">
    <property type="component" value="Unassembled WGS sequence"/>
</dbReference>
<name>A0ACA9QY94_9GLOM</name>
<sequence length="82" mass="9549">FSRDELFDIASKIRSNKWDDDTIETPFLSNSLLKLLKIVGETKDEDKSLKQVIKEETIQKLADEKAIIQKLEESEKIIQELK</sequence>
<reference evidence="1" key="1">
    <citation type="submission" date="2021-06" db="EMBL/GenBank/DDBJ databases">
        <authorList>
            <person name="Kallberg Y."/>
            <person name="Tangrot J."/>
            <person name="Rosling A."/>
        </authorList>
    </citation>
    <scope>NUCLEOTIDE SEQUENCE</scope>
    <source>
        <strain evidence="1">MA461A</strain>
    </source>
</reference>
<accession>A0ACA9QY94</accession>
<protein>
    <submittedName>
        <fullName evidence="1">8304_t:CDS:1</fullName>
    </submittedName>
</protein>
<evidence type="ECO:0000313" key="1">
    <source>
        <dbReference type="EMBL" id="CAG8769469.1"/>
    </source>
</evidence>
<evidence type="ECO:0000313" key="2">
    <source>
        <dbReference type="Proteomes" id="UP000789920"/>
    </source>
</evidence>
<comment type="caution">
    <text evidence="1">The sequence shown here is derived from an EMBL/GenBank/DDBJ whole genome shotgun (WGS) entry which is preliminary data.</text>
</comment>
<proteinExistence type="predicted"/>
<gene>
    <name evidence="1" type="ORF">RPERSI_LOCUS16224</name>
</gene>
<organism evidence="1 2">
    <name type="scientific">Racocetra persica</name>
    <dbReference type="NCBI Taxonomy" id="160502"/>
    <lineage>
        <taxon>Eukaryota</taxon>
        <taxon>Fungi</taxon>
        <taxon>Fungi incertae sedis</taxon>
        <taxon>Mucoromycota</taxon>
        <taxon>Glomeromycotina</taxon>
        <taxon>Glomeromycetes</taxon>
        <taxon>Diversisporales</taxon>
        <taxon>Gigasporaceae</taxon>
        <taxon>Racocetra</taxon>
    </lineage>
</organism>
<feature type="non-terminal residue" evidence="1">
    <location>
        <position position="1"/>
    </location>
</feature>